<dbReference type="Pfam" id="PF00582">
    <property type="entry name" value="Usp"/>
    <property type="match status" value="1"/>
</dbReference>
<dbReference type="EMBL" id="JBHMEA010000048">
    <property type="protein sequence ID" value="MFB9233093.1"/>
    <property type="molecule type" value="Genomic_DNA"/>
</dbReference>
<feature type="domain" description="UspA" evidence="2">
    <location>
        <begin position="1"/>
        <end position="144"/>
    </location>
</feature>
<evidence type="ECO:0000256" key="1">
    <source>
        <dbReference type="ARBA" id="ARBA00008791"/>
    </source>
</evidence>
<dbReference type="PRINTS" id="PR01438">
    <property type="entry name" value="UNVRSLSTRESS"/>
</dbReference>
<name>A0ABV5JK02_9RHOB</name>
<keyword evidence="4" id="KW-1185">Reference proteome</keyword>
<comment type="caution">
    <text evidence="3">The sequence shown here is derived from an EMBL/GenBank/DDBJ whole genome shotgun (WGS) entry which is preliminary data.</text>
</comment>
<dbReference type="SUPFAM" id="SSF52402">
    <property type="entry name" value="Adenine nucleotide alpha hydrolases-like"/>
    <property type="match status" value="1"/>
</dbReference>
<dbReference type="Proteomes" id="UP001589683">
    <property type="component" value="Unassembled WGS sequence"/>
</dbReference>
<dbReference type="InterPro" id="IPR006016">
    <property type="entry name" value="UspA"/>
</dbReference>
<gene>
    <name evidence="3" type="ORF">ACFFUT_14980</name>
</gene>
<dbReference type="InterPro" id="IPR014729">
    <property type="entry name" value="Rossmann-like_a/b/a_fold"/>
</dbReference>
<evidence type="ECO:0000313" key="4">
    <source>
        <dbReference type="Proteomes" id="UP001589683"/>
    </source>
</evidence>
<comment type="similarity">
    <text evidence="1">Belongs to the universal stress protein A family.</text>
</comment>
<dbReference type="PANTHER" id="PTHR46268">
    <property type="entry name" value="STRESS RESPONSE PROTEIN NHAX"/>
    <property type="match status" value="1"/>
</dbReference>
<evidence type="ECO:0000313" key="3">
    <source>
        <dbReference type="EMBL" id="MFB9233093.1"/>
    </source>
</evidence>
<proteinExistence type="inferred from homology"/>
<evidence type="ECO:0000259" key="2">
    <source>
        <dbReference type="Pfam" id="PF00582"/>
    </source>
</evidence>
<dbReference type="Gene3D" id="3.40.50.620">
    <property type="entry name" value="HUPs"/>
    <property type="match status" value="1"/>
</dbReference>
<accession>A0ABV5JK02</accession>
<dbReference type="CDD" id="cd00293">
    <property type="entry name" value="USP-like"/>
    <property type="match status" value="1"/>
</dbReference>
<organism evidence="3 4">
    <name type="scientific">Pseudohalocynthiibacter aestuariivivens</name>
    <dbReference type="NCBI Taxonomy" id="1591409"/>
    <lineage>
        <taxon>Bacteria</taxon>
        <taxon>Pseudomonadati</taxon>
        <taxon>Pseudomonadota</taxon>
        <taxon>Alphaproteobacteria</taxon>
        <taxon>Rhodobacterales</taxon>
        <taxon>Paracoccaceae</taxon>
        <taxon>Pseudohalocynthiibacter</taxon>
    </lineage>
</organism>
<dbReference type="RefSeq" id="WP_213889227.1">
    <property type="nucleotide sequence ID" value="NZ_JAGFNU010000006.1"/>
</dbReference>
<sequence length="144" mass="15112">MFQHIVVAVDGSEQANNALDIACEIAKRFSSNLHLAHTPEVDTTAIAIGAGVYVKEPTQEEIEAAGREVIKAAEARAAENGCRPVSIEIGNADPAHHVLDVAERVGADLIVTGRRGLGGLSRLLLGSTSQRIANDADCACMTVK</sequence>
<dbReference type="InterPro" id="IPR006015">
    <property type="entry name" value="Universal_stress_UspA"/>
</dbReference>
<protein>
    <submittedName>
        <fullName evidence="3">Universal stress protein</fullName>
    </submittedName>
</protein>
<reference evidence="3 4" key="1">
    <citation type="submission" date="2024-09" db="EMBL/GenBank/DDBJ databases">
        <authorList>
            <person name="Sun Q."/>
            <person name="Mori K."/>
        </authorList>
    </citation>
    <scope>NUCLEOTIDE SEQUENCE [LARGE SCALE GENOMIC DNA]</scope>
    <source>
        <strain evidence="3 4">CECT 8726</strain>
    </source>
</reference>
<dbReference type="PANTHER" id="PTHR46268:SF6">
    <property type="entry name" value="UNIVERSAL STRESS PROTEIN UP12"/>
    <property type="match status" value="1"/>
</dbReference>